<sequence>MPIYDSKSTGKKKLLRVLLVSLTALAVQSDVIAAMAEVLPQISQQQSPAIPDQILISNNEELAADPQASVRYDLLNPAQYALQAKDYGGHPAYGAAILARGCANYFESKSHHDQDLADAAKLEKSGDRNFEDLVAATAFKMRTMEVQCSGVTAEDIRNSGDLLREAAAAGDVNAKAIVLFEDFRAVDAARAEAKLANKAFDVDPAVYKDWLNEAVHLTEQGNLRGAQLAALLTGLSAYGQKDMTTSAMWSMVAQQSNGEAFDSGKFSFETEPYNELSGAERAAATERAKTFFDSCCNQPSAQAQEKADRVIAAPEREEIGQLPAR</sequence>
<protein>
    <recommendedName>
        <fullName evidence="4">Sel1 repeat family protein</fullName>
    </recommendedName>
</protein>
<keyword evidence="3" id="KW-0614">Plasmid</keyword>
<evidence type="ECO:0000313" key="3">
    <source>
        <dbReference type="EMBL" id="AJT61682.1"/>
    </source>
</evidence>
<dbReference type="AlphaFoldDB" id="A0A0D4DDB8"/>
<feature type="region of interest" description="Disordered" evidence="1">
    <location>
        <begin position="303"/>
        <end position="325"/>
    </location>
</feature>
<reference evidence="3" key="1">
    <citation type="journal article" date="2015" name="Proc. Natl. Acad. Sci. U.S.A.">
        <title>Rhizobial peptidase HrrP cleaves host-encoded signaling peptides and mediates symbiotic compatibility.</title>
        <authorList>
            <person name="Price P.A."/>
            <person name="Tanner H.R."/>
            <person name="Dillon B.A."/>
            <person name="Shabab M."/>
            <person name="Walker G.C."/>
            <person name="Griffitts J.S."/>
        </authorList>
    </citation>
    <scope>NUCLEOTIDE SEQUENCE</scope>
    <source>
        <strain evidence="3">USDA1963</strain>
        <plasmid evidence="3">pHRB800</plasmid>
    </source>
</reference>
<feature type="compositionally biased region" description="Basic and acidic residues" evidence="1">
    <location>
        <begin position="305"/>
        <end position="319"/>
    </location>
</feature>
<accession>A0A0D4DDB8</accession>
<dbReference type="RefSeq" id="WP_172682389.1">
    <property type="nucleotide sequence ID" value="NZ_CP011000.1"/>
</dbReference>
<feature type="signal peptide" evidence="2">
    <location>
        <begin position="1"/>
        <end position="26"/>
    </location>
</feature>
<name>A0A0D4DDB8_RHIML</name>
<proteinExistence type="predicted"/>
<evidence type="ECO:0000256" key="2">
    <source>
        <dbReference type="SAM" id="SignalP"/>
    </source>
</evidence>
<geneLocation type="plasmid" evidence="3">
    <name>pHRB800</name>
</geneLocation>
<evidence type="ECO:0000256" key="1">
    <source>
        <dbReference type="SAM" id="MobiDB-lite"/>
    </source>
</evidence>
<keyword evidence="2" id="KW-0732">Signal</keyword>
<organism evidence="3">
    <name type="scientific">Rhizobium meliloti</name>
    <name type="common">Ensifer meliloti</name>
    <name type="synonym">Sinorhizobium meliloti</name>
    <dbReference type="NCBI Taxonomy" id="382"/>
    <lineage>
        <taxon>Bacteria</taxon>
        <taxon>Pseudomonadati</taxon>
        <taxon>Pseudomonadota</taxon>
        <taxon>Alphaproteobacteria</taxon>
        <taxon>Hyphomicrobiales</taxon>
        <taxon>Rhizobiaceae</taxon>
        <taxon>Sinorhizobium/Ensifer group</taxon>
        <taxon>Sinorhizobium</taxon>
    </lineage>
</organism>
<evidence type="ECO:0008006" key="4">
    <source>
        <dbReference type="Google" id="ProtNLM"/>
    </source>
</evidence>
<feature type="chain" id="PRO_5002281343" description="Sel1 repeat family protein" evidence="2">
    <location>
        <begin position="27"/>
        <end position="325"/>
    </location>
</feature>
<dbReference type="EMBL" id="CP011000">
    <property type="protein sequence ID" value="AJT61682.1"/>
    <property type="molecule type" value="Genomic_DNA"/>
</dbReference>